<dbReference type="Proteomes" id="UP001193389">
    <property type="component" value="Chromosome"/>
</dbReference>
<name>A0A5K7SCX8_9BACT</name>
<accession>A0A5K7SCX8</accession>
<dbReference type="EMBL" id="AP018694">
    <property type="protein sequence ID" value="BBE19420.1"/>
    <property type="molecule type" value="Genomic_DNA"/>
</dbReference>
<reference evidence="1" key="1">
    <citation type="journal article" date="2020" name="Int. J. Syst. Evol. Microbiol.">
        <title>Aquipluma nitroreducens gen. nov. sp. nov., a novel facultatively anaerobic bacterium isolated from a freshwater lake.</title>
        <authorList>
            <person name="Watanabe M."/>
            <person name="Kojima H."/>
            <person name="Fukui M."/>
        </authorList>
    </citation>
    <scope>NUCLEOTIDE SEQUENCE</scope>
    <source>
        <strain evidence="1">MeG22</strain>
    </source>
</reference>
<dbReference type="AlphaFoldDB" id="A0A5K7SCX8"/>
<proteinExistence type="predicted"/>
<gene>
    <name evidence="1" type="ORF">AQPE_3605</name>
</gene>
<keyword evidence="2" id="KW-1185">Reference proteome</keyword>
<dbReference type="KEGG" id="anf:AQPE_3605"/>
<evidence type="ECO:0000313" key="2">
    <source>
        <dbReference type="Proteomes" id="UP001193389"/>
    </source>
</evidence>
<organism evidence="1 2">
    <name type="scientific">Aquipluma nitroreducens</name>
    <dbReference type="NCBI Taxonomy" id="2010828"/>
    <lineage>
        <taxon>Bacteria</taxon>
        <taxon>Pseudomonadati</taxon>
        <taxon>Bacteroidota</taxon>
        <taxon>Bacteroidia</taxon>
        <taxon>Marinilabiliales</taxon>
        <taxon>Prolixibacteraceae</taxon>
        <taxon>Aquipluma</taxon>
    </lineage>
</organism>
<evidence type="ECO:0000313" key="1">
    <source>
        <dbReference type="EMBL" id="BBE19420.1"/>
    </source>
</evidence>
<sequence length="46" mass="5542">MFITTFDFKILFLILFALLLFALKNQQIYQLWLTLYKSAIRLLTLT</sequence>
<protein>
    <submittedName>
        <fullName evidence="1">Uncharacterized protein</fullName>
    </submittedName>
</protein>